<dbReference type="Gramene" id="OMERI01G06080.1">
    <property type="protein sequence ID" value="OMERI01G06080.1"/>
    <property type="gene ID" value="OMERI01G06080"/>
</dbReference>
<evidence type="ECO:0000313" key="6">
    <source>
        <dbReference type="Proteomes" id="UP000008021"/>
    </source>
</evidence>
<sequence length="1007" mass="109778">MSVSHGITFLSFLSLPPSLSHFSPLGRPGGGWGGRRGEVGEEVRRPPTGDAAAATREKGRAAATVPAGLGRWGRRPRARIWARRLLAGVGDVNRGRPSTAKRSLLCRACPIPSASNVAGARPLPPPSTATSALTRAMDSGVNRNDLCRSGSAPSCVGEPPSSPPSICGSRGGRQGDEGEEKARRLARGRSLARHCRSAPPTARLPTVVGASLRRPHAAHTRPLPLRSTPRLTLTDAPTPPSSASLCTASPVPRTSSRCPSSQLRHVTKFKCSGFVLGLDINHCMFDGVGAMQFVNSWGETARGVPLSVPPALDRALLRARDPPQVVFPHHEFAQIDGGSPTPLPPPSPFPVSPPPQASTMSTPEAEAEGEGGCILFSKYIDDGILTPLLSSLQVIGDAKSFRGAESSSDLAQLDSIRDMMRELQAIFVKMGENERRIVHLFDPIEELIDDVLNSLAAGGEISTLQPKLVGVGVQIGIIREAISGSYKIKIQEEPSPDRGRDVEDSASAPTMAGIRRCVRDGEQMAHLRRAVHGMDEQLRHCLLCLAAFPEGAVIKKRLLIHWWIGEKFVSSLEDGNELFQQLVDLRFVRTVRRQGHCDTAHACTVHPWIRRMLVAVARSSAFLEIDPDGNGASASNNDFSRTHRACLHDGGLLQGSRFHPQLSTIYNVGQSYVKLSTAWFTYRSQLGTVQLGQWRVADPVDQIAYPRKSHIELIDDHHLKGIGACKNLRYLSLRGISRIMAIPAAIGELAELVVLDLRACHDLQVLAKEITKLQKLQYLDVSECYLLVDMPEGFDKMSQLQVLKGFLVVNSNKRNTCNLGELVSLSNLRKLSISVSKKLKRAEDELKVLANFASLASLKITWGMVSPRDAADESDAAKFNLVLPSNLSKLDLYCFPSRQFGTISSDSLKKLYFTGGKLHSLEIQNGECKVEVLRLRCLKDLQFCWEELRKLYPKLKFVEAQHCSGVANWPLDNNKVWTKDAETSNAASAQSEEPTAPDVCPEIVEEG</sequence>
<feature type="compositionally biased region" description="Polar residues" evidence="3">
    <location>
        <begin position="241"/>
        <end position="259"/>
    </location>
</feature>
<name>A0A0E0BYH9_9ORYZ</name>
<evidence type="ECO:0000259" key="4">
    <source>
        <dbReference type="Pfam" id="PF23598"/>
    </source>
</evidence>
<dbReference type="HOGENOM" id="CLU_335059_0_0_1"/>
<feature type="compositionally biased region" description="Basic and acidic residues" evidence="3">
    <location>
        <begin position="35"/>
        <end position="47"/>
    </location>
</feature>
<proteinExistence type="predicted"/>
<dbReference type="STRING" id="40149.A0A0E0BYH9"/>
<dbReference type="SUPFAM" id="SSF52047">
    <property type="entry name" value="RNI-like"/>
    <property type="match status" value="1"/>
</dbReference>
<organism evidence="5">
    <name type="scientific">Oryza meridionalis</name>
    <dbReference type="NCBI Taxonomy" id="40149"/>
    <lineage>
        <taxon>Eukaryota</taxon>
        <taxon>Viridiplantae</taxon>
        <taxon>Streptophyta</taxon>
        <taxon>Embryophyta</taxon>
        <taxon>Tracheophyta</taxon>
        <taxon>Spermatophyta</taxon>
        <taxon>Magnoliopsida</taxon>
        <taxon>Liliopsida</taxon>
        <taxon>Poales</taxon>
        <taxon>Poaceae</taxon>
        <taxon>BOP clade</taxon>
        <taxon>Oryzoideae</taxon>
        <taxon>Oryzeae</taxon>
        <taxon>Oryzinae</taxon>
        <taxon>Oryza</taxon>
    </lineage>
</organism>
<feature type="compositionally biased region" description="Basic and acidic residues" evidence="3">
    <location>
        <begin position="173"/>
        <end position="183"/>
    </location>
</feature>
<evidence type="ECO:0000256" key="2">
    <source>
        <dbReference type="ARBA" id="ARBA00022821"/>
    </source>
</evidence>
<dbReference type="Gene3D" id="3.80.10.10">
    <property type="entry name" value="Ribonuclease Inhibitor"/>
    <property type="match status" value="1"/>
</dbReference>
<evidence type="ECO:0000256" key="3">
    <source>
        <dbReference type="SAM" id="MobiDB-lite"/>
    </source>
</evidence>
<dbReference type="InterPro" id="IPR023213">
    <property type="entry name" value="CAT-like_dom_sf"/>
</dbReference>
<feature type="domain" description="Disease resistance R13L4/SHOC-2-like LRR" evidence="4">
    <location>
        <begin position="713"/>
        <end position="918"/>
    </location>
</feature>
<dbReference type="Gene3D" id="1.10.10.10">
    <property type="entry name" value="Winged helix-like DNA-binding domain superfamily/Winged helix DNA-binding domain"/>
    <property type="match status" value="1"/>
</dbReference>
<feature type="region of interest" description="Disordered" evidence="3">
    <location>
        <begin position="982"/>
        <end position="1007"/>
    </location>
</feature>
<dbReference type="GO" id="GO:0006952">
    <property type="term" value="P:defense response"/>
    <property type="evidence" value="ECO:0007669"/>
    <property type="project" value="UniProtKB-KW"/>
</dbReference>
<dbReference type="PANTHER" id="PTHR47186:SF3">
    <property type="entry name" value="OS09G0267800 PROTEIN"/>
    <property type="match status" value="1"/>
</dbReference>
<dbReference type="Gene3D" id="3.30.559.10">
    <property type="entry name" value="Chloramphenicol acetyltransferase-like domain"/>
    <property type="match status" value="1"/>
</dbReference>
<evidence type="ECO:0000313" key="5">
    <source>
        <dbReference type="EnsemblPlants" id="OMERI01G06080.1"/>
    </source>
</evidence>
<dbReference type="InterPro" id="IPR032675">
    <property type="entry name" value="LRR_dom_sf"/>
</dbReference>
<feature type="region of interest" description="Disordered" evidence="3">
    <location>
        <begin position="23"/>
        <end position="59"/>
    </location>
</feature>
<reference evidence="5" key="2">
    <citation type="submission" date="2018-05" db="EMBL/GenBank/DDBJ databases">
        <title>OmerRS3 (Oryza meridionalis Reference Sequence Version 3).</title>
        <authorList>
            <person name="Zhang J."/>
            <person name="Kudrna D."/>
            <person name="Lee S."/>
            <person name="Talag J."/>
            <person name="Welchert J."/>
            <person name="Wing R.A."/>
        </authorList>
    </citation>
    <scope>NUCLEOTIDE SEQUENCE [LARGE SCALE GENOMIC DNA]</scope>
    <source>
        <strain evidence="5">cv. OR44</strain>
    </source>
</reference>
<keyword evidence="6" id="KW-1185">Reference proteome</keyword>
<dbReference type="Pfam" id="PF02458">
    <property type="entry name" value="Transferase"/>
    <property type="match status" value="1"/>
</dbReference>
<dbReference type="Pfam" id="PF23598">
    <property type="entry name" value="LRR_14"/>
    <property type="match status" value="1"/>
</dbReference>
<feature type="compositionally biased region" description="Polar residues" evidence="3">
    <location>
        <begin position="983"/>
        <end position="993"/>
    </location>
</feature>
<feature type="compositionally biased region" description="Basic residues" evidence="3">
    <location>
        <begin position="184"/>
        <end position="196"/>
    </location>
</feature>
<feature type="region of interest" description="Disordered" evidence="3">
    <location>
        <begin position="143"/>
        <end position="197"/>
    </location>
</feature>
<feature type="compositionally biased region" description="Pro residues" evidence="3">
    <location>
        <begin position="341"/>
        <end position="356"/>
    </location>
</feature>
<dbReference type="InterPro" id="IPR055414">
    <property type="entry name" value="LRR_R13L4/SHOC2-like"/>
</dbReference>
<evidence type="ECO:0000256" key="1">
    <source>
        <dbReference type="ARBA" id="ARBA00022737"/>
    </source>
</evidence>
<feature type="region of interest" description="Disordered" evidence="3">
    <location>
        <begin position="215"/>
        <end position="259"/>
    </location>
</feature>
<dbReference type="EnsemblPlants" id="OMERI01G06080.1">
    <property type="protein sequence ID" value="OMERI01G06080.1"/>
    <property type="gene ID" value="OMERI01G06080"/>
</dbReference>
<keyword evidence="2" id="KW-0611">Plant defense</keyword>
<dbReference type="InterPro" id="IPR036388">
    <property type="entry name" value="WH-like_DNA-bd_sf"/>
</dbReference>
<dbReference type="Proteomes" id="UP000008021">
    <property type="component" value="Chromosome 1"/>
</dbReference>
<accession>A0A0E0BYH9</accession>
<feature type="region of interest" description="Disordered" evidence="3">
    <location>
        <begin position="333"/>
        <end position="364"/>
    </location>
</feature>
<dbReference type="GO" id="GO:0050734">
    <property type="term" value="F:hydroxycinnamoyltransferase activity"/>
    <property type="evidence" value="ECO:0007669"/>
    <property type="project" value="UniProtKB-ARBA"/>
</dbReference>
<reference evidence="5" key="1">
    <citation type="submission" date="2015-04" db="UniProtKB">
        <authorList>
            <consortium name="EnsemblPlants"/>
        </authorList>
    </citation>
    <scope>IDENTIFICATION</scope>
</reference>
<keyword evidence="1" id="KW-0677">Repeat</keyword>
<protein>
    <recommendedName>
        <fullName evidence="4">Disease resistance R13L4/SHOC-2-like LRR domain-containing protein</fullName>
    </recommendedName>
</protein>
<feature type="compositionally biased region" description="Low complexity" evidence="3">
    <location>
        <begin position="220"/>
        <end position="234"/>
    </location>
</feature>
<dbReference type="PANTHER" id="PTHR47186">
    <property type="entry name" value="LEUCINE-RICH REPEAT-CONTAINING PROTEIN 57"/>
    <property type="match status" value="1"/>
</dbReference>
<dbReference type="AlphaFoldDB" id="A0A0E0BYH9"/>